<dbReference type="Pfam" id="PF13466">
    <property type="entry name" value="STAS_2"/>
    <property type="match status" value="1"/>
</dbReference>
<evidence type="ECO:0000313" key="4">
    <source>
        <dbReference type="EMBL" id="MYZ47758.1"/>
    </source>
</evidence>
<name>A0A964T3H3_9HYPH</name>
<dbReference type="SUPFAM" id="SSF52091">
    <property type="entry name" value="SpoIIaa-like"/>
    <property type="match status" value="1"/>
</dbReference>
<dbReference type="InterPro" id="IPR003453">
    <property type="entry name" value="ABC_MlaE_roteobac"/>
</dbReference>
<dbReference type="OrthoDB" id="9805022at2"/>
<keyword evidence="2" id="KW-1133">Transmembrane helix</keyword>
<sequence>MRPAGSWVIGDASRIEAALADFAPGAAKESAGTLVIDVSGVSALDTAGAYLLVRLERAWAGAGREVVWQGADPAREALVKRVRDVLAEPVPPVKGRENFLAHVGETMISVAGDGRNLVGMLGGVIREIGTTILHPSTFRATAVVQQMDVAGLRAVPIIMLMSFLIGGILAQQSAFQLRYFGAEIFAVDLVGIIALREIAVLLTAIMVAGRSGSAITAELGSMEMGEEIDALRVMGLDPVNVLVLPRVLALVLVLPLLTFLAAMAALAGALLTLWMYSGIVPDVFLVRLRDAVDFSSLFSGLLKAPFMALIIGCIACAEGMAVRGSAESLGRHTTAAVVKSIFMVIVVDGLFAIFYASIDF</sequence>
<dbReference type="PROSITE" id="PS50801">
    <property type="entry name" value="STAS"/>
    <property type="match status" value="1"/>
</dbReference>
<gene>
    <name evidence="4" type="ORF">E4O86_08540</name>
</gene>
<dbReference type="EMBL" id="SPKJ01000021">
    <property type="protein sequence ID" value="MYZ47758.1"/>
    <property type="molecule type" value="Genomic_DNA"/>
</dbReference>
<feature type="transmembrane region" description="Helical" evidence="2">
    <location>
        <begin position="154"/>
        <end position="172"/>
    </location>
</feature>
<dbReference type="PANTHER" id="PTHR30188">
    <property type="entry name" value="ABC TRANSPORTER PERMEASE PROTEIN-RELATED"/>
    <property type="match status" value="1"/>
</dbReference>
<evidence type="ECO:0000256" key="2">
    <source>
        <dbReference type="RuleBase" id="RU362044"/>
    </source>
</evidence>
<dbReference type="Proteomes" id="UP000773614">
    <property type="component" value="Unassembled WGS sequence"/>
</dbReference>
<keyword evidence="2" id="KW-0472">Membrane</keyword>
<dbReference type="GO" id="GO:0005548">
    <property type="term" value="F:phospholipid transporter activity"/>
    <property type="evidence" value="ECO:0007669"/>
    <property type="project" value="TreeGrafter"/>
</dbReference>
<organism evidence="4 5">
    <name type="scientific">Propylenella binzhouense</name>
    <dbReference type="NCBI Taxonomy" id="2555902"/>
    <lineage>
        <taxon>Bacteria</taxon>
        <taxon>Pseudomonadati</taxon>
        <taxon>Pseudomonadota</taxon>
        <taxon>Alphaproteobacteria</taxon>
        <taxon>Hyphomicrobiales</taxon>
        <taxon>Propylenellaceae</taxon>
        <taxon>Propylenella</taxon>
    </lineage>
</organism>
<feature type="transmembrane region" description="Helical" evidence="2">
    <location>
        <begin position="337"/>
        <end position="358"/>
    </location>
</feature>
<keyword evidence="2" id="KW-1003">Cell membrane</keyword>
<protein>
    <submittedName>
        <fullName evidence="4">MlaE family lipid ABC transporter permease subunit</fullName>
    </submittedName>
</protein>
<proteinExistence type="inferred from homology"/>
<dbReference type="AlphaFoldDB" id="A0A964T3H3"/>
<dbReference type="InterPro" id="IPR030802">
    <property type="entry name" value="Permease_MalE"/>
</dbReference>
<keyword evidence="2" id="KW-0997">Cell inner membrane</keyword>
<dbReference type="InterPro" id="IPR036513">
    <property type="entry name" value="STAS_dom_sf"/>
</dbReference>
<dbReference type="NCBIfam" id="TIGR00056">
    <property type="entry name" value="MlaE family lipid ABC transporter permease subunit"/>
    <property type="match status" value="1"/>
</dbReference>
<dbReference type="Pfam" id="PF02405">
    <property type="entry name" value="MlaE"/>
    <property type="match status" value="1"/>
</dbReference>
<keyword evidence="5" id="KW-1185">Reference proteome</keyword>
<comment type="subcellular location">
    <subcellularLocation>
        <location evidence="2">Cell inner membrane</location>
        <topology evidence="2">Multi-pass membrane protein</topology>
    </subcellularLocation>
</comment>
<dbReference type="PANTHER" id="PTHR30188:SF3">
    <property type="entry name" value="ABC TRANSPORTER PERMEASE"/>
    <property type="match status" value="1"/>
</dbReference>
<comment type="caution">
    <text evidence="4">The sequence shown here is derived from an EMBL/GenBank/DDBJ whole genome shotgun (WGS) entry which is preliminary data.</text>
</comment>
<evidence type="ECO:0000256" key="1">
    <source>
        <dbReference type="ARBA" id="ARBA00003787"/>
    </source>
</evidence>
<feature type="transmembrane region" description="Helical" evidence="2">
    <location>
        <begin position="184"/>
        <end position="208"/>
    </location>
</feature>
<comment type="similarity">
    <text evidence="2">Belongs to the MlaE permease family.</text>
</comment>
<keyword evidence="2" id="KW-0812">Transmembrane</keyword>
<evidence type="ECO:0000313" key="5">
    <source>
        <dbReference type="Proteomes" id="UP000773614"/>
    </source>
</evidence>
<comment type="function">
    <text evidence="1">Could be part of an ABC transporter complex.</text>
</comment>
<reference evidence="4" key="1">
    <citation type="submission" date="2019-03" db="EMBL/GenBank/DDBJ databases">
        <title>Afifella sp. nov., isolated from activated sludge.</title>
        <authorList>
            <person name="Li Q."/>
            <person name="Liu Y."/>
        </authorList>
    </citation>
    <scope>NUCLEOTIDE SEQUENCE</scope>
    <source>
        <strain evidence="4">L72</strain>
    </source>
</reference>
<dbReference type="GO" id="GO:0043190">
    <property type="term" value="C:ATP-binding cassette (ABC) transporter complex"/>
    <property type="evidence" value="ECO:0007669"/>
    <property type="project" value="InterPro"/>
</dbReference>
<feature type="transmembrane region" description="Helical" evidence="2">
    <location>
        <begin position="296"/>
        <end position="317"/>
    </location>
</feature>
<accession>A0A964T3H3</accession>
<evidence type="ECO:0000259" key="3">
    <source>
        <dbReference type="PROSITE" id="PS50801"/>
    </source>
</evidence>
<dbReference type="InterPro" id="IPR002645">
    <property type="entry name" value="STAS_dom"/>
</dbReference>
<dbReference type="InterPro" id="IPR058548">
    <property type="entry name" value="MlaB-like_STAS"/>
</dbReference>
<feature type="domain" description="STAS" evidence="3">
    <location>
        <begin position="1"/>
        <end position="86"/>
    </location>
</feature>
<dbReference type="Gene3D" id="3.30.750.24">
    <property type="entry name" value="STAS domain"/>
    <property type="match status" value="1"/>
</dbReference>
<feature type="transmembrane region" description="Helical" evidence="2">
    <location>
        <begin position="247"/>
        <end position="276"/>
    </location>
</feature>